<dbReference type="Proteomes" id="UP000235584">
    <property type="component" value="Chromosome"/>
</dbReference>
<proteinExistence type="inferred from homology"/>
<evidence type="ECO:0000256" key="4">
    <source>
        <dbReference type="ARBA" id="ARBA00012982"/>
    </source>
</evidence>
<evidence type="ECO:0000256" key="5">
    <source>
        <dbReference type="ARBA" id="ARBA00018141"/>
    </source>
</evidence>
<dbReference type="EMBL" id="CP025704">
    <property type="protein sequence ID" value="AUN98513.1"/>
    <property type="molecule type" value="Genomic_DNA"/>
</dbReference>
<dbReference type="GO" id="GO:0046872">
    <property type="term" value="F:metal ion binding"/>
    <property type="evidence" value="ECO:0007669"/>
    <property type="project" value="UniProtKB-KW"/>
</dbReference>
<gene>
    <name evidence="11" type="ORF">C0V70_10425</name>
</gene>
<dbReference type="Pfam" id="PF01242">
    <property type="entry name" value="PTPS"/>
    <property type="match status" value="1"/>
</dbReference>
<dbReference type="PANTHER" id="PTHR12589:SF7">
    <property type="entry name" value="6-PYRUVOYL TETRAHYDROBIOPTERIN SYNTHASE"/>
    <property type="match status" value="1"/>
</dbReference>
<evidence type="ECO:0000256" key="2">
    <source>
        <dbReference type="ARBA" id="ARBA00005061"/>
    </source>
</evidence>
<evidence type="ECO:0000256" key="1">
    <source>
        <dbReference type="ARBA" id="ARBA00001947"/>
    </source>
</evidence>
<evidence type="ECO:0000256" key="6">
    <source>
        <dbReference type="ARBA" id="ARBA00022723"/>
    </source>
</evidence>
<dbReference type="SUPFAM" id="SSF55620">
    <property type="entry name" value="Tetrahydrobiopterin biosynthesis enzymes-like"/>
    <property type="match status" value="1"/>
</dbReference>
<dbReference type="Gene3D" id="3.30.479.10">
    <property type="entry name" value="6-pyruvoyl tetrahydropterin synthase/QueD"/>
    <property type="match status" value="1"/>
</dbReference>
<evidence type="ECO:0000256" key="10">
    <source>
        <dbReference type="ARBA" id="ARBA00048807"/>
    </source>
</evidence>
<dbReference type="UniPathway" id="UPA00391"/>
<evidence type="ECO:0000256" key="8">
    <source>
        <dbReference type="ARBA" id="ARBA00023239"/>
    </source>
</evidence>
<evidence type="ECO:0000256" key="9">
    <source>
        <dbReference type="ARBA" id="ARBA00031449"/>
    </source>
</evidence>
<dbReference type="PANTHER" id="PTHR12589">
    <property type="entry name" value="PYRUVOYL TETRAHYDROBIOPTERIN SYNTHASE"/>
    <property type="match status" value="1"/>
</dbReference>
<comment type="cofactor">
    <cofactor evidence="1">
        <name>Zn(2+)</name>
        <dbReference type="ChEBI" id="CHEBI:29105"/>
    </cofactor>
</comment>
<dbReference type="AlphaFoldDB" id="A0A2K9NSL7"/>
<comment type="catalytic activity">
    <reaction evidence="10">
        <text>7,8-dihydroneopterin 3'-triphosphate + H2O = 6-carboxy-5,6,7,8-tetrahydropterin + triphosphate + acetaldehyde + 2 H(+)</text>
        <dbReference type="Rhea" id="RHEA:27966"/>
        <dbReference type="ChEBI" id="CHEBI:15343"/>
        <dbReference type="ChEBI" id="CHEBI:15377"/>
        <dbReference type="ChEBI" id="CHEBI:15378"/>
        <dbReference type="ChEBI" id="CHEBI:18036"/>
        <dbReference type="ChEBI" id="CHEBI:58462"/>
        <dbReference type="ChEBI" id="CHEBI:61032"/>
        <dbReference type="EC" id="4.1.2.50"/>
    </reaction>
</comment>
<reference evidence="11 12" key="1">
    <citation type="submission" date="2018-01" db="EMBL/GenBank/DDBJ databases">
        <title>Complete genome sequence of Bacteriovorax stolpii DSM12778.</title>
        <authorList>
            <person name="Tang B."/>
            <person name="Chang J."/>
        </authorList>
    </citation>
    <scope>NUCLEOTIDE SEQUENCE [LARGE SCALE GENOMIC DNA]</scope>
    <source>
        <strain evidence="11 12">DSM 12778</strain>
    </source>
</reference>
<evidence type="ECO:0000313" key="12">
    <source>
        <dbReference type="Proteomes" id="UP000235584"/>
    </source>
</evidence>
<keyword evidence="12" id="KW-1185">Reference proteome</keyword>
<dbReference type="OrthoDB" id="9804698at2"/>
<dbReference type="RefSeq" id="WP_102243804.1">
    <property type="nucleotide sequence ID" value="NZ_CP025704.1"/>
</dbReference>
<protein>
    <recommendedName>
        <fullName evidence="5">6-carboxy-5,6,7,8-tetrahydropterin synthase</fullName>
        <ecNumber evidence="4">4.1.2.50</ecNumber>
    </recommendedName>
    <alternativeName>
        <fullName evidence="9">Queuosine biosynthesis protein QueD</fullName>
    </alternativeName>
</protein>
<accession>A0A2K9NSL7</accession>
<comment type="similarity">
    <text evidence="3">Belongs to the PTPS family. QueD subfamily.</text>
</comment>
<dbReference type="GO" id="GO:0070497">
    <property type="term" value="F:6-carboxytetrahydropterin synthase activity"/>
    <property type="evidence" value="ECO:0007669"/>
    <property type="project" value="UniProtKB-EC"/>
</dbReference>
<dbReference type="KEGG" id="bsto:C0V70_10425"/>
<keyword evidence="8" id="KW-0456">Lyase</keyword>
<evidence type="ECO:0000313" key="11">
    <source>
        <dbReference type="EMBL" id="AUN98513.1"/>
    </source>
</evidence>
<sequence length="164" mass="19045">MKTAFSIRVYKQYFNFASSHFMLFKDGTREPLHGHNYRVQVRGNAPELDDDMVFDFLNIKPIVRKICDSLDHKLLIPKNHPKIIIEDKEKNYNIITPDESVFSIPKTDVLLMPIENTSAERIAAYLAQEIKSAVFAEYKFEFNELEIEVEETPGQSAVYTLLKE</sequence>
<keyword evidence="6" id="KW-0479">Metal-binding</keyword>
<name>A0A2K9NSL7_BACTC</name>
<evidence type="ECO:0000256" key="7">
    <source>
        <dbReference type="ARBA" id="ARBA00022833"/>
    </source>
</evidence>
<comment type="pathway">
    <text evidence="2">Purine metabolism; 7-cyano-7-deazaguanine biosynthesis.</text>
</comment>
<organism evidence="11 12">
    <name type="scientific">Bacteriovorax stolpii</name>
    <name type="common">Bdellovibrio stolpii</name>
    <dbReference type="NCBI Taxonomy" id="960"/>
    <lineage>
        <taxon>Bacteria</taxon>
        <taxon>Pseudomonadati</taxon>
        <taxon>Bdellovibrionota</taxon>
        <taxon>Bacteriovoracia</taxon>
        <taxon>Bacteriovoracales</taxon>
        <taxon>Bacteriovoracaceae</taxon>
        <taxon>Bacteriovorax</taxon>
    </lineage>
</organism>
<keyword evidence="7" id="KW-0862">Zinc</keyword>
<dbReference type="InterPro" id="IPR007115">
    <property type="entry name" value="6-PTP_synth/QueD"/>
</dbReference>
<evidence type="ECO:0000256" key="3">
    <source>
        <dbReference type="ARBA" id="ARBA00008900"/>
    </source>
</evidence>
<dbReference type="InterPro" id="IPR038418">
    <property type="entry name" value="6-PTP_synth/QueD_sf"/>
</dbReference>
<dbReference type="EC" id="4.1.2.50" evidence="4"/>